<reference evidence="4 5" key="1">
    <citation type="submission" date="2024-05" db="EMBL/GenBank/DDBJ databases">
        <authorList>
            <person name="Wallberg A."/>
        </authorList>
    </citation>
    <scope>NUCLEOTIDE SEQUENCE [LARGE SCALE GENOMIC DNA]</scope>
</reference>
<accession>A0AAV2SSU9</accession>
<dbReference type="Gene3D" id="3.80.10.10">
    <property type="entry name" value="Ribonuclease Inhibitor"/>
    <property type="match status" value="1"/>
</dbReference>
<evidence type="ECO:0000256" key="2">
    <source>
        <dbReference type="ARBA" id="ARBA00022737"/>
    </source>
</evidence>
<gene>
    <name evidence="4" type="ORF">MNOR_LOCUS39896</name>
</gene>
<dbReference type="AlphaFoldDB" id="A0AAV2SSU9"/>
<protein>
    <recommendedName>
        <fullName evidence="6">Oplophorus-luciferin 2-monooxygenase non-catalytic subunit</fullName>
    </recommendedName>
</protein>
<feature type="signal peptide" evidence="3">
    <location>
        <begin position="1"/>
        <end position="18"/>
    </location>
</feature>
<keyword evidence="3" id="KW-0732">Signal</keyword>
<evidence type="ECO:0008006" key="6">
    <source>
        <dbReference type="Google" id="ProtNLM"/>
    </source>
</evidence>
<feature type="chain" id="PRO_5043371286" description="Oplophorus-luciferin 2-monooxygenase non-catalytic subunit" evidence="3">
    <location>
        <begin position="19"/>
        <end position="350"/>
    </location>
</feature>
<dbReference type="Pfam" id="PF13855">
    <property type="entry name" value="LRR_8"/>
    <property type="match status" value="1"/>
</dbReference>
<name>A0AAV2SSU9_MEGNR</name>
<dbReference type="PANTHER" id="PTHR24366">
    <property type="entry name" value="IG(IMMUNOGLOBULIN) AND LRR(LEUCINE RICH REPEAT) DOMAINS"/>
    <property type="match status" value="1"/>
</dbReference>
<evidence type="ECO:0000313" key="4">
    <source>
        <dbReference type="EMBL" id="CAL4232925.1"/>
    </source>
</evidence>
<dbReference type="InterPro" id="IPR032675">
    <property type="entry name" value="LRR_dom_sf"/>
</dbReference>
<dbReference type="InterPro" id="IPR001611">
    <property type="entry name" value="Leu-rich_rpt"/>
</dbReference>
<dbReference type="EMBL" id="CAXKWB010110976">
    <property type="protein sequence ID" value="CAL4232925.1"/>
    <property type="molecule type" value="Genomic_DNA"/>
</dbReference>
<proteinExistence type="predicted"/>
<evidence type="ECO:0000256" key="3">
    <source>
        <dbReference type="SAM" id="SignalP"/>
    </source>
</evidence>
<keyword evidence="5" id="KW-1185">Reference proteome</keyword>
<keyword evidence="1" id="KW-0433">Leucine-rich repeat</keyword>
<comment type="caution">
    <text evidence="4">The sequence shown here is derived from an EMBL/GenBank/DDBJ whole genome shotgun (WGS) entry which is preliminary data.</text>
</comment>
<dbReference type="Proteomes" id="UP001497623">
    <property type="component" value="Unassembled WGS sequence"/>
</dbReference>
<dbReference type="SUPFAM" id="SSF52058">
    <property type="entry name" value="L domain-like"/>
    <property type="match status" value="1"/>
</dbReference>
<evidence type="ECO:0000256" key="1">
    <source>
        <dbReference type="ARBA" id="ARBA00022614"/>
    </source>
</evidence>
<sequence length="350" mass="39549">MKSLIIILLYIVIVDVSGKLYYHQDRIPSDVDVYNQSKVHVIQDSRHQTKYNGYEHLCPDAANIAPCVCTYDWWDNIMDINCSAVESEEQLKQIFKADFPFKNFKKFTFHNNTNMKVLEAGVFNNISFEIIDIKLNSLEVIELEALDSCYERATNIDLRRNRITSFPFDELSHFSKLLNFDISNNLLSSIPADAFNGLTTLETLQVIANGANIVGTFQDLPNLVTIGLTYNDLPTTIPANFINIGSPDLWYIAMNGNGIVSVEPGAFDIVDGLFIDIRDNSISTLDEATWRPYLEAEGWIQASLNPLICGCDIAWLFGEDQLLEHVGEYTTTCADGQYLHDLDPTIFDQC</sequence>
<keyword evidence="2" id="KW-0677">Repeat</keyword>
<evidence type="ECO:0000313" key="5">
    <source>
        <dbReference type="Proteomes" id="UP001497623"/>
    </source>
</evidence>
<organism evidence="4 5">
    <name type="scientific">Meganyctiphanes norvegica</name>
    <name type="common">Northern krill</name>
    <name type="synonym">Thysanopoda norvegica</name>
    <dbReference type="NCBI Taxonomy" id="48144"/>
    <lineage>
        <taxon>Eukaryota</taxon>
        <taxon>Metazoa</taxon>
        <taxon>Ecdysozoa</taxon>
        <taxon>Arthropoda</taxon>
        <taxon>Crustacea</taxon>
        <taxon>Multicrustacea</taxon>
        <taxon>Malacostraca</taxon>
        <taxon>Eumalacostraca</taxon>
        <taxon>Eucarida</taxon>
        <taxon>Euphausiacea</taxon>
        <taxon>Euphausiidae</taxon>
        <taxon>Meganyctiphanes</taxon>
    </lineage>
</organism>
<dbReference type="PANTHER" id="PTHR24366:SF96">
    <property type="entry name" value="LEUCINE RICH REPEAT CONTAINING 53"/>
    <property type="match status" value="1"/>
</dbReference>